<evidence type="ECO:0000313" key="2">
    <source>
        <dbReference type="EMBL" id="MFD2610524.1"/>
    </source>
</evidence>
<dbReference type="RefSeq" id="WP_386846751.1">
    <property type="nucleotide sequence ID" value="NZ_JBHUMK010000068.1"/>
</dbReference>
<keyword evidence="1" id="KW-1133">Transmembrane helix</keyword>
<protein>
    <submittedName>
        <fullName evidence="2">Uncharacterized protein</fullName>
    </submittedName>
</protein>
<reference evidence="3" key="1">
    <citation type="journal article" date="2019" name="Int. J. Syst. Evol. Microbiol.">
        <title>The Global Catalogue of Microorganisms (GCM) 10K type strain sequencing project: providing services to taxonomists for standard genome sequencing and annotation.</title>
        <authorList>
            <consortium name="The Broad Institute Genomics Platform"/>
            <consortium name="The Broad Institute Genome Sequencing Center for Infectious Disease"/>
            <person name="Wu L."/>
            <person name="Ma J."/>
        </authorList>
    </citation>
    <scope>NUCLEOTIDE SEQUENCE [LARGE SCALE GENOMIC DNA]</scope>
    <source>
        <strain evidence="3">KCTC 33842</strain>
    </source>
</reference>
<keyword evidence="3" id="KW-1185">Reference proteome</keyword>
<keyword evidence="1" id="KW-0812">Transmembrane</keyword>
<feature type="transmembrane region" description="Helical" evidence="1">
    <location>
        <begin position="30"/>
        <end position="50"/>
    </location>
</feature>
<keyword evidence="1" id="KW-0472">Membrane</keyword>
<feature type="transmembrane region" description="Helical" evidence="1">
    <location>
        <begin position="94"/>
        <end position="114"/>
    </location>
</feature>
<proteinExistence type="predicted"/>
<gene>
    <name evidence="2" type="ORF">ACFSR9_13930</name>
</gene>
<dbReference type="EMBL" id="JBHUMK010000068">
    <property type="protein sequence ID" value="MFD2610524.1"/>
    <property type="molecule type" value="Genomic_DNA"/>
</dbReference>
<accession>A0ABW5P5Y8</accession>
<name>A0ABW5P5Y8_9DEIO</name>
<dbReference type="Proteomes" id="UP001597475">
    <property type="component" value="Unassembled WGS sequence"/>
</dbReference>
<sequence length="121" mass="13187">MTSPPFILALVFMALQLVFGLLDVRGNLGALPGWFWGMAALTGLLGYAGALLQQSADPSRPYWTRALLIGLGWSLPFTSFMVARDLLRDEFVWFSVPLLLGMGTLFYGAVMAAVQNGTRKS</sequence>
<comment type="caution">
    <text evidence="2">The sequence shown here is derived from an EMBL/GenBank/DDBJ whole genome shotgun (WGS) entry which is preliminary data.</text>
</comment>
<organism evidence="2 3">
    <name type="scientific">Deinococcus taklimakanensis</name>
    <dbReference type="NCBI Taxonomy" id="536443"/>
    <lineage>
        <taxon>Bacteria</taxon>
        <taxon>Thermotogati</taxon>
        <taxon>Deinococcota</taxon>
        <taxon>Deinococci</taxon>
        <taxon>Deinococcales</taxon>
        <taxon>Deinococcaceae</taxon>
        <taxon>Deinococcus</taxon>
    </lineage>
</organism>
<feature type="transmembrane region" description="Helical" evidence="1">
    <location>
        <begin position="62"/>
        <end position="82"/>
    </location>
</feature>
<evidence type="ECO:0000256" key="1">
    <source>
        <dbReference type="SAM" id="Phobius"/>
    </source>
</evidence>
<evidence type="ECO:0000313" key="3">
    <source>
        <dbReference type="Proteomes" id="UP001597475"/>
    </source>
</evidence>